<evidence type="ECO:0000259" key="1">
    <source>
        <dbReference type="Pfam" id="PF07238"/>
    </source>
</evidence>
<dbReference type="EMBL" id="VFJB01000002">
    <property type="protein sequence ID" value="KAA0259153.1"/>
    <property type="molecule type" value="Genomic_DNA"/>
</dbReference>
<dbReference type="OrthoDB" id="9789833at2"/>
<accession>A0A5A8F7R7</accession>
<protein>
    <recommendedName>
        <fullName evidence="5">Flagellar brake protein</fullName>
    </recommendedName>
</protein>
<reference evidence="3 4" key="1">
    <citation type="submission" date="2019-06" db="EMBL/GenBank/DDBJ databases">
        <title>Genomic insights into carbon and energy metabolism of Deferribacter autotrophicus revealed new metabolic traits in the phylum Deferribacteres.</title>
        <authorList>
            <person name="Slobodkin A.I."/>
            <person name="Slobodkina G.B."/>
            <person name="Allioux M."/>
            <person name="Alain K."/>
            <person name="Jebbar M."/>
            <person name="Shadrin V."/>
            <person name="Kublanov I.V."/>
            <person name="Toshchakov S.V."/>
            <person name="Bonch-Osmolovskaya E.A."/>
        </authorList>
    </citation>
    <scope>NUCLEOTIDE SEQUENCE [LARGE SCALE GENOMIC DNA]</scope>
    <source>
        <strain evidence="3 4">SL50</strain>
    </source>
</reference>
<dbReference type="Proteomes" id="UP000322876">
    <property type="component" value="Unassembled WGS sequence"/>
</dbReference>
<feature type="domain" description="Type III secretion system flagellar brake protein YcgR PilZN" evidence="2">
    <location>
        <begin position="13"/>
        <end position="95"/>
    </location>
</feature>
<dbReference type="Gene3D" id="2.40.10.220">
    <property type="entry name" value="predicted glycosyltransferase like domains"/>
    <property type="match status" value="1"/>
</dbReference>
<comment type="caution">
    <text evidence="3">The sequence shown here is derived from an EMBL/GenBank/DDBJ whole genome shotgun (WGS) entry which is preliminary data.</text>
</comment>
<dbReference type="Pfam" id="PF07238">
    <property type="entry name" value="PilZ"/>
    <property type="match status" value="1"/>
</dbReference>
<evidence type="ECO:0000313" key="3">
    <source>
        <dbReference type="EMBL" id="KAA0259153.1"/>
    </source>
</evidence>
<dbReference type="SUPFAM" id="SSF141371">
    <property type="entry name" value="PilZ domain-like"/>
    <property type="match status" value="2"/>
</dbReference>
<dbReference type="Pfam" id="PF12945">
    <property type="entry name" value="PilZNR"/>
    <property type="match status" value="1"/>
</dbReference>
<dbReference type="InterPro" id="IPR009875">
    <property type="entry name" value="PilZ_domain"/>
</dbReference>
<organism evidence="3 4">
    <name type="scientific">Deferribacter autotrophicus</name>
    <dbReference type="NCBI Taxonomy" id="500465"/>
    <lineage>
        <taxon>Bacteria</taxon>
        <taxon>Pseudomonadati</taxon>
        <taxon>Deferribacterota</taxon>
        <taxon>Deferribacteres</taxon>
        <taxon>Deferribacterales</taxon>
        <taxon>Deferribacteraceae</taxon>
        <taxon>Deferribacter</taxon>
    </lineage>
</organism>
<proteinExistence type="predicted"/>
<dbReference type="RefSeq" id="WP_149265408.1">
    <property type="nucleotide sequence ID" value="NZ_VFJB01000002.1"/>
</dbReference>
<gene>
    <name evidence="3" type="ORF">FHQ18_01500</name>
</gene>
<evidence type="ECO:0000313" key="4">
    <source>
        <dbReference type="Proteomes" id="UP000322876"/>
    </source>
</evidence>
<evidence type="ECO:0008006" key="5">
    <source>
        <dbReference type="Google" id="ProtNLM"/>
    </source>
</evidence>
<feature type="domain" description="PilZ" evidence="1">
    <location>
        <begin position="103"/>
        <end position="212"/>
    </location>
</feature>
<sequence>MEKITRVDSYLEPNIKITVDVLSGEFQDRYDSRIEIVDKDYLYISVPTKNAIPAPLTPGTKIEVSFITDKGRFSFKSEVVERIKENILMLKVKKPSFLMRKELRKYFRVETHLKVIICKINYNNNENIPEMVKECDFGIIKDISGGGIKIVTELPLQAENIVEIDFNGTINNIKEVFGKVVRVVSLNNKYEAGIEFISIRENDRDKIIHYVFKRQIELKKMQK</sequence>
<name>A0A5A8F7R7_9BACT</name>
<dbReference type="InterPro" id="IPR009926">
    <property type="entry name" value="T3SS_YcgR_PilZN"/>
</dbReference>
<evidence type="ECO:0000259" key="2">
    <source>
        <dbReference type="Pfam" id="PF12945"/>
    </source>
</evidence>
<dbReference type="AlphaFoldDB" id="A0A5A8F7R7"/>
<dbReference type="GO" id="GO:0035438">
    <property type="term" value="F:cyclic-di-GMP binding"/>
    <property type="evidence" value="ECO:0007669"/>
    <property type="project" value="InterPro"/>
</dbReference>
<keyword evidence="4" id="KW-1185">Reference proteome</keyword>